<accession>A0AAD7JUV2</accession>
<dbReference type="EMBL" id="JARJLG010000020">
    <property type="protein sequence ID" value="KAJ7772118.1"/>
    <property type="molecule type" value="Genomic_DNA"/>
</dbReference>
<proteinExistence type="predicted"/>
<evidence type="ECO:0000313" key="2">
    <source>
        <dbReference type="Proteomes" id="UP001215280"/>
    </source>
</evidence>
<keyword evidence="2" id="KW-1185">Reference proteome</keyword>
<protein>
    <submittedName>
        <fullName evidence="1">Uncharacterized protein</fullName>
    </submittedName>
</protein>
<name>A0AAD7JUV2_9AGAR</name>
<sequence length="66" mass="6670">MFFLNAGASWCIPSILAYSANNVVGSSTRRSASRSISSALIVAFGGVGGIIASTSRISRGTSQVCG</sequence>
<dbReference type="AlphaFoldDB" id="A0AAD7JUV2"/>
<dbReference type="Proteomes" id="UP001215280">
    <property type="component" value="Unassembled WGS sequence"/>
</dbReference>
<evidence type="ECO:0000313" key="1">
    <source>
        <dbReference type="EMBL" id="KAJ7772118.1"/>
    </source>
</evidence>
<reference evidence="1" key="1">
    <citation type="submission" date="2023-03" db="EMBL/GenBank/DDBJ databases">
        <title>Massive genome expansion in bonnet fungi (Mycena s.s.) driven by repeated elements and novel gene families across ecological guilds.</title>
        <authorList>
            <consortium name="Lawrence Berkeley National Laboratory"/>
            <person name="Harder C.B."/>
            <person name="Miyauchi S."/>
            <person name="Viragh M."/>
            <person name="Kuo A."/>
            <person name="Thoen E."/>
            <person name="Andreopoulos B."/>
            <person name="Lu D."/>
            <person name="Skrede I."/>
            <person name="Drula E."/>
            <person name="Henrissat B."/>
            <person name="Morin E."/>
            <person name="Kohler A."/>
            <person name="Barry K."/>
            <person name="LaButti K."/>
            <person name="Morin E."/>
            <person name="Salamov A."/>
            <person name="Lipzen A."/>
            <person name="Mereny Z."/>
            <person name="Hegedus B."/>
            <person name="Baldrian P."/>
            <person name="Stursova M."/>
            <person name="Weitz H."/>
            <person name="Taylor A."/>
            <person name="Grigoriev I.V."/>
            <person name="Nagy L.G."/>
            <person name="Martin F."/>
            <person name="Kauserud H."/>
        </authorList>
    </citation>
    <scope>NUCLEOTIDE SEQUENCE</scope>
    <source>
        <strain evidence="1">CBHHK188m</strain>
    </source>
</reference>
<gene>
    <name evidence="1" type="ORF">DFH07DRAFT_216578</name>
</gene>
<comment type="caution">
    <text evidence="1">The sequence shown here is derived from an EMBL/GenBank/DDBJ whole genome shotgun (WGS) entry which is preliminary data.</text>
</comment>
<organism evidence="1 2">
    <name type="scientific">Mycena maculata</name>
    <dbReference type="NCBI Taxonomy" id="230809"/>
    <lineage>
        <taxon>Eukaryota</taxon>
        <taxon>Fungi</taxon>
        <taxon>Dikarya</taxon>
        <taxon>Basidiomycota</taxon>
        <taxon>Agaricomycotina</taxon>
        <taxon>Agaricomycetes</taxon>
        <taxon>Agaricomycetidae</taxon>
        <taxon>Agaricales</taxon>
        <taxon>Marasmiineae</taxon>
        <taxon>Mycenaceae</taxon>
        <taxon>Mycena</taxon>
    </lineage>
</organism>